<reference evidence="2 3" key="1">
    <citation type="submission" date="2019-10" db="EMBL/GenBank/DDBJ databases">
        <authorList>
            <person name="Lin L.C."/>
        </authorList>
    </citation>
    <scope>NUCLEOTIDE SEQUENCE [LARGE SCALE GENOMIC DNA]</scope>
</reference>
<organism evidence="2 3">
    <name type="scientific">Vibrio phage phi50-12</name>
    <dbReference type="NCBI Taxonomy" id="2654972"/>
    <lineage>
        <taxon>Viruses</taxon>
        <taxon>Duplodnaviria</taxon>
        <taxon>Heunggongvirae</taxon>
        <taxon>Uroviricota</taxon>
        <taxon>Caudoviricetes</taxon>
        <taxon>Schitoviridae</taxon>
        <taxon>Penintadodekavirus</taxon>
        <taxon>Penintadodekavirus 5012</taxon>
    </lineage>
</organism>
<dbReference type="Proteomes" id="UP000325783">
    <property type="component" value="Segment"/>
</dbReference>
<evidence type="ECO:0000313" key="3">
    <source>
        <dbReference type="Proteomes" id="UP000325783"/>
    </source>
</evidence>
<name>A0A5P8PRG0_9CAUD</name>
<dbReference type="EMBL" id="MN584918">
    <property type="protein sequence ID" value="QFR59845.1"/>
    <property type="molecule type" value="Genomic_DNA"/>
</dbReference>
<keyword evidence="3" id="KW-1185">Reference proteome</keyword>
<evidence type="ECO:0000313" key="2">
    <source>
        <dbReference type="EMBL" id="QFR59845.1"/>
    </source>
</evidence>
<evidence type="ECO:0000259" key="1">
    <source>
        <dbReference type="Pfam" id="PF23927"/>
    </source>
</evidence>
<feature type="domain" description="DUF7265" evidence="1">
    <location>
        <begin position="30"/>
        <end position="108"/>
    </location>
</feature>
<proteinExistence type="predicted"/>
<dbReference type="InterPro" id="IPR055689">
    <property type="entry name" value="DUF7265"/>
</dbReference>
<protein>
    <recommendedName>
        <fullName evidence="1">DUF7265 domain-containing protein</fullName>
    </recommendedName>
</protein>
<accession>A0A5P8PRG0</accession>
<gene>
    <name evidence="2" type="ORF">VOWphi5012_061</name>
</gene>
<dbReference type="Pfam" id="PF23927">
    <property type="entry name" value="DUF7265"/>
    <property type="match status" value="1"/>
</dbReference>
<sequence>MSVNTPQRKIRGTVASTETSGEFPSYLREHQFSVTLFDADGKPVTNATGSINIEVSDDGVNYGSIVSTPIDVSDPAYDRPTMTGYIKRVRVTPDTIVGAVTYEVTVTSWR</sequence>